<protein>
    <recommendedName>
        <fullName evidence="1">Serine-threonine/tyrosine-protein kinase catalytic domain-containing protein</fullName>
    </recommendedName>
</protein>
<keyword evidence="3" id="KW-1185">Reference proteome</keyword>
<dbReference type="InterPro" id="IPR011009">
    <property type="entry name" value="Kinase-like_dom_sf"/>
</dbReference>
<evidence type="ECO:0000313" key="3">
    <source>
        <dbReference type="Proteomes" id="UP000678499"/>
    </source>
</evidence>
<dbReference type="AlphaFoldDB" id="A0A7R9BSE3"/>
<dbReference type="OrthoDB" id="28230at2759"/>
<dbReference type="GO" id="GO:0004672">
    <property type="term" value="F:protein kinase activity"/>
    <property type="evidence" value="ECO:0007669"/>
    <property type="project" value="InterPro"/>
</dbReference>
<dbReference type="SUPFAM" id="SSF50044">
    <property type="entry name" value="SH3-domain"/>
    <property type="match status" value="1"/>
</dbReference>
<evidence type="ECO:0000313" key="2">
    <source>
        <dbReference type="EMBL" id="CAD7279181.1"/>
    </source>
</evidence>
<organism evidence="2">
    <name type="scientific">Notodromas monacha</name>
    <dbReference type="NCBI Taxonomy" id="399045"/>
    <lineage>
        <taxon>Eukaryota</taxon>
        <taxon>Metazoa</taxon>
        <taxon>Ecdysozoa</taxon>
        <taxon>Arthropoda</taxon>
        <taxon>Crustacea</taxon>
        <taxon>Oligostraca</taxon>
        <taxon>Ostracoda</taxon>
        <taxon>Podocopa</taxon>
        <taxon>Podocopida</taxon>
        <taxon>Cypridocopina</taxon>
        <taxon>Cypridoidea</taxon>
        <taxon>Cyprididae</taxon>
        <taxon>Notodromas</taxon>
    </lineage>
</organism>
<dbReference type="EMBL" id="OA883568">
    <property type="protein sequence ID" value="CAD7279181.1"/>
    <property type="molecule type" value="Genomic_DNA"/>
</dbReference>
<dbReference type="Proteomes" id="UP000678499">
    <property type="component" value="Unassembled WGS sequence"/>
</dbReference>
<sequence length="165" mass="18264">MGCCFSSDYAGQNGLPFVKVGESTPTATTENKGVNHVFTSTASTPNVSAGSTSSRKIAVAIYDYAPPEEGLYLGIVKGEKLEVIEAHLNLCTEGMNKSQVIKKLETGYRMPKPVNVTFPDSLYKSLVLPCWDSDPDRRPTFQYAHNYLDEFMVSSESWPNRRPMI</sequence>
<dbReference type="SUPFAM" id="SSF56112">
    <property type="entry name" value="Protein kinase-like (PK-like)"/>
    <property type="match status" value="1"/>
</dbReference>
<dbReference type="Pfam" id="PF07714">
    <property type="entry name" value="PK_Tyr_Ser-Thr"/>
    <property type="match status" value="1"/>
</dbReference>
<name>A0A7R9BSE3_9CRUS</name>
<reference evidence="2" key="1">
    <citation type="submission" date="2020-11" db="EMBL/GenBank/DDBJ databases">
        <authorList>
            <person name="Tran Van P."/>
        </authorList>
    </citation>
    <scope>NUCLEOTIDE SEQUENCE</scope>
</reference>
<feature type="domain" description="Serine-threonine/tyrosine-protein kinase catalytic" evidence="1">
    <location>
        <begin position="92"/>
        <end position="147"/>
    </location>
</feature>
<dbReference type="InterPro" id="IPR001245">
    <property type="entry name" value="Ser-Thr/Tyr_kinase_cat_dom"/>
</dbReference>
<dbReference type="Gene3D" id="1.10.510.10">
    <property type="entry name" value="Transferase(Phosphotransferase) domain 1"/>
    <property type="match status" value="1"/>
</dbReference>
<dbReference type="EMBL" id="CAJPEX010001531">
    <property type="protein sequence ID" value="CAG0919333.1"/>
    <property type="molecule type" value="Genomic_DNA"/>
</dbReference>
<accession>A0A7R9BSE3</accession>
<gene>
    <name evidence="2" type="ORF">NMOB1V02_LOCUS6862</name>
</gene>
<proteinExistence type="predicted"/>
<dbReference type="InterPro" id="IPR036028">
    <property type="entry name" value="SH3-like_dom_sf"/>
</dbReference>
<evidence type="ECO:0000259" key="1">
    <source>
        <dbReference type="Pfam" id="PF07714"/>
    </source>
</evidence>